<evidence type="ECO:0000256" key="7">
    <source>
        <dbReference type="PROSITE-ProRule" id="PRU01091"/>
    </source>
</evidence>
<dbReference type="Gene3D" id="1.10.10.10">
    <property type="entry name" value="Winged helix-like DNA-binding domain superfamily/Winged helix DNA-binding domain"/>
    <property type="match status" value="1"/>
</dbReference>
<dbReference type="InterPro" id="IPR001789">
    <property type="entry name" value="Sig_transdc_resp-reg_receiver"/>
</dbReference>
<comment type="caution">
    <text evidence="10">The sequence shown here is derived from an EMBL/GenBank/DDBJ whole genome shotgun (WGS) entry which is preliminary data.</text>
</comment>
<dbReference type="InterPro" id="IPR039420">
    <property type="entry name" value="WalR-like"/>
</dbReference>
<dbReference type="Pfam" id="PF00486">
    <property type="entry name" value="Trans_reg_C"/>
    <property type="match status" value="1"/>
</dbReference>
<dbReference type="GO" id="GO:0000156">
    <property type="term" value="F:phosphorelay response regulator activity"/>
    <property type="evidence" value="ECO:0007669"/>
    <property type="project" value="TreeGrafter"/>
</dbReference>
<dbReference type="PANTHER" id="PTHR48111:SF1">
    <property type="entry name" value="TWO-COMPONENT RESPONSE REGULATOR ORR33"/>
    <property type="match status" value="1"/>
</dbReference>
<dbReference type="InterPro" id="IPR001867">
    <property type="entry name" value="OmpR/PhoB-type_DNA-bd"/>
</dbReference>
<evidence type="ECO:0000259" key="8">
    <source>
        <dbReference type="PROSITE" id="PS50110"/>
    </source>
</evidence>
<dbReference type="GO" id="GO:0005829">
    <property type="term" value="C:cytosol"/>
    <property type="evidence" value="ECO:0007669"/>
    <property type="project" value="TreeGrafter"/>
</dbReference>
<evidence type="ECO:0000256" key="3">
    <source>
        <dbReference type="ARBA" id="ARBA00023015"/>
    </source>
</evidence>
<keyword evidence="5" id="KW-0804">Transcription</keyword>
<dbReference type="GO" id="GO:0006355">
    <property type="term" value="P:regulation of DNA-templated transcription"/>
    <property type="evidence" value="ECO:0007669"/>
    <property type="project" value="InterPro"/>
</dbReference>
<dbReference type="InterPro" id="IPR036388">
    <property type="entry name" value="WH-like_DNA-bd_sf"/>
</dbReference>
<dbReference type="GO" id="GO:0000976">
    <property type="term" value="F:transcription cis-regulatory region binding"/>
    <property type="evidence" value="ECO:0007669"/>
    <property type="project" value="TreeGrafter"/>
</dbReference>
<evidence type="ECO:0000256" key="1">
    <source>
        <dbReference type="ARBA" id="ARBA00022553"/>
    </source>
</evidence>
<evidence type="ECO:0008006" key="12">
    <source>
        <dbReference type="Google" id="ProtNLM"/>
    </source>
</evidence>
<dbReference type="Proteomes" id="UP000216913">
    <property type="component" value="Unassembled WGS sequence"/>
</dbReference>
<dbReference type="AlphaFoldDB" id="A0A261U0G8"/>
<sequence>MKQLSTLIMVPDTTSRTQTISVLLQAGISTRGCSTPLELFSLLSEDTYDAVVLDLTELGELGYALIARLRGSPSLGIVATGRDLSVEARLRCLQSGADTCLTAPVDARELACVLLALARRLPVWQNEPALSELVTVEPASAGRWELRDQDWTLGAPNGAALSLSANERQVMRVLLETPGRAVTREQLAEELAADGMSARVTGARSIDVVVSRLRRKAELAGLILPVRTVYGSGYLFANP</sequence>
<evidence type="ECO:0000313" key="10">
    <source>
        <dbReference type="EMBL" id="OZI54987.1"/>
    </source>
</evidence>
<evidence type="ECO:0000313" key="11">
    <source>
        <dbReference type="Proteomes" id="UP000216913"/>
    </source>
</evidence>
<dbReference type="SMART" id="SM00862">
    <property type="entry name" value="Trans_reg_C"/>
    <property type="match status" value="1"/>
</dbReference>
<dbReference type="InterPro" id="IPR016032">
    <property type="entry name" value="Sig_transdc_resp-reg_C-effctor"/>
</dbReference>
<dbReference type="RefSeq" id="WP_094798043.1">
    <property type="nucleotide sequence ID" value="NZ_NEVN01000013.1"/>
</dbReference>
<evidence type="ECO:0000259" key="9">
    <source>
        <dbReference type="PROSITE" id="PS51755"/>
    </source>
</evidence>
<dbReference type="SUPFAM" id="SSF52172">
    <property type="entry name" value="CheY-like"/>
    <property type="match status" value="1"/>
</dbReference>
<dbReference type="Gene3D" id="3.40.50.2300">
    <property type="match status" value="1"/>
</dbReference>
<evidence type="ECO:0000256" key="2">
    <source>
        <dbReference type="ARBA" id="ARBA00023012"/>
    </source>
</evidence>
<evidence type="ECO:0000256" key="6">
    <source>
        <dbReference type="PROSITE-ProRule" id="PRU00169"/>
    </source>
</evidence>
<name>A0A261U0G8_9BORD</name>
<organism evidence="10 11">
    <name type="scientific">Bordetella genomosp. 5</name>
    <dbReference type="NCBI Taxonomy" id="1395608"/>
    <lineage>
        <taxon>Bacteria</taxon>
        <taxon>Pseudomonadati</taxon>
        <taxon>Pseudomonadota</taxon>
        <taxon>Betaproteobacteria</taxon>
        <taxon>Burkholderiales</taxon>
        <taxon>Alcaligenaceae</taxon>
        <taxon>Bordetella</taxon>
    </lineage>
</organism>
<keyword evidence="4 7" id="KW-0238">DNA-binding</keyword>
<accession>A0A261U0G8</accession>
<keyword evidence="11" id="KW-1185">Reference proteome</keyword>
<dbReference type="PROSITE" id="PS51755">
    <property type="entry name" value="OMPR_PHOB"/>
    <property type="match status" value="1"/>
</dbReference>
<dbReference type="CDD" id="cd00383">
    <property type="entry name" value="trans_reg_C"/>
    <property type="match status" value="1"/>
</dbReference>
<dbReference type="PANTHER" id="PTHR48111">
    <property type="entry name" value="REGULATOR OF RPOS"/>
    <property type="match status" value="1"/>
</dbReference>
<dbReference type="OrthoDB" id="9149764at2"/>
<keyword evidence="1 6" id="KW-0597">Phosphoprotein</keyword>
<dbReference type="SUPFAM" id="SSF46894">
    <property type="entry name" value="C-terminal effector domain of the bipartite response regulators"/>
    <property type="match status" value="1"/>
</dbReference>
<feature type="domain" description="OmpR/PhoB-type" evidence="9">
    <location>
        <begin position="131"/>
        <end position="238"/>
    </location>
</feature>
<dbReference type="EMBL" id="NEVP01000001">
    <property type="protein sequence ID" value="OZI54987.1"/>
    <property type="molecule type" value="Genomic_DNA"/>
</dbReference>
<dbReference type="InterPro" id="IPR011006">
    <property type="entry name" value="CheY-like_superfamily"/>
</dbReference>
<dbReference type="PROSITE" id="PS50110">
    <property type="entry name" value="RESPONSE_REGULATORY"/>
    <property type="match status" value="1"/>
</dbReference>
<evidence type="ECO:0000256" key="4">
    <source>
        <dbReference type="ARBA" id="ARBA00023125"/>
    </source>
</evidence>
<feature type="modified residue" description="4-aspartylphosphate" evidence="6">
    <location>
        <position position="54"/>
    </location>
</feature>
<evidence type="ECO:0000256" key="5">
    <source>
        <dbReference type="ARBA" id="ARBA00023163"/>
    </source>
</evidence>
<protein>
    <recommendedName>
        <fullName evidence="12">Transcriptional regulator</fullName>
    </recommendedName>
</protein>
<proteinExistence type="predicted"/>
<feature type="domain" description="Response regulatory" evidence="8">
    <location>
        <begin position="5"/>
        <end position="118"/>
    </location>
</feature>
<dbReference type="Pfam" id="PF00072">
    <property type="entry name" value="Response_reg"/>
    <property type="match status" value="1"/>
</dbReference>
<gene>
    <name evidence="10" type="ORF">CAL25_00765</name>
</gene>
<feature type="DNA-binding region" description="OmpR/PhoB-type" evidence="7">
    <location>
        <begin position="131"/>
        <end position="238"/>
    </location>
</feature>
<keyword evidence="3" id="KW-0805">Transcription regulation</keyword>
<dbReference type="SMART" id="SM00448">
    <property type="entry name" value="REC"/>
    <property type="match status" value="1"/>
</dbReference>
<dbReference type="GO" id="GO:0032993">
    <property type="term" value="C:protein-DNA complex"/>
    <property type="evidence" value="ECO:0007669"/>
    <property type="project" value="TreeGrafter"/>
</dbReference>
<keyword evidence="2" id="KW-0902">Two-component regulatory system</keyword>
<reference evidence="10 11" key="1">
    <citation type="submission" date="2017-05" db="EMBL/GenBank/DDBJ databases">
        <title>Complete and WGS of Bordetella genogroups.</title>
        <authorList>
            <person name="Spilker T."/>
            <person name="LiPuma J."/>
        </authorList>
    </citation>
    <scope>NUCLEOTIDE SEQUENCE [LARGE SCALE GENOMIC DNA]</scope>
    <source>
        <strain evidence="10 11">AU10456</strain>
    </source>
</reference>